<gene>
    <name evidence="2" type="ORF">BN137_901</name>
</gene>
<name>K7ZYH9_9ENTR</name>
<sequence>MPRSVINEFESLSWNYRSNCLCYFGKKIIVESVVRYDRWGFHFSRGSRSNQLVDLERMLHLLDGKSVPDNRADIASRLDSRVSQHGKSAKD</sequence>
<proteinExistence type="predicted"/>
<dbReference type="Pfam" id="PF13708">
    <property type="entry name" value="DUF4942"/>
    <property type="match status" value="1"/>
</dbReference>
<evidence type="ECO:0000259" key="1">
    <source>
        <dbReference type="Pfam" id="PF13708"/>
    </source>
</evidence>
<dbReference type="Proteomes" id="UP000009340">
    <property type="component" value="Unassembled WGS sequence"/>
</dbReference>
<protein>
    <submittedName>
        <fullName evidence="2">Z1226 protein</fullName>
    </submittedName>
</protein>
<comment type="caution">
    <text evidence="2">The sequence shown here is derived from an EMBL/GenBank/DDBJ whole genome shotgun (WGS) entry which is preliminary data.</text>
</comment>
<organism evidence="2 3">
    <name type="scientific">Cronobacter condimenti 1330</name>
    <dbReference type="NCBI Taxonomy" id="1073999"/>
    <lineage>
        <taxon>Bacteria</taxon>
        <taxon>Pseudomonadati</taxon>
        <taxon>Pseudomonadota</taxon>
        <taxon>Gammaproteobacteria</taxon>
        <taxon>Enterobacterales</taxon>
        <taxon>Enterobacteriaceae</taxon>
        <taxon>Cronobacter</taxon>
    </lineage>
</organism>
<dbReference type="InterPro" id="IPR031339">
    <property type="entry name" value="DUF4942"/>
</dbReference>
<dbReference type="EMBL" id="CAKW01000040">
    <property type="protein sequence ID" value="CCJ71561.1"/>
    <property type="molecule type" value="Genomic_DNA"/>
</dbReference>
<accession>K7ZYH9</accession>
<dbReference type="AlphaFoldDB" id="K7ZYH9"/>
<feature type="domain" description="DUF4942" evidence="1">
    <location>
        <begin position="3"/>
        <end position="83"/>
    </location>
</feature>
<evidence type="ECO:0000313" key="3">
    <source>
        <dbReference type="Proteomes" id="UP000009340"/>
    </source>
</evidence>
<evidence type="ECO:0000313" key="2">
    <source>
        <dbReference type="EMBL" id="CCJ71561.1"/>
    </source>
</evidence>
<reference evidence="2" key="1">
    <citation type="submission" date="2012-07" db="EMBL/GenBank/DDBJ databases">
        <authorList>
            <person name="Cummings C."/>
        </authorList>
    </citation>
    <scope>NUCLEOTIDE SEQUENCE</scope>
    <source>
        <strain evidence="2">1330</strain>
    </source>
</reference>